<dbReference type="PANTHER" id="PTHR43096">
    <property type="entry name" value="DNAJ HOMOLOG 1, MITOCHONDRIAL-RELATED"/>
    <property type="match status" value="1"/>
</dbReference>
<dbReference type="InterPro" id="IPR008971">
    <property type="entry name" value="HSP40/DnaJ_pept-bd"/>
</dbReference>
<dbReference type="RefSeq" id="XP_067716322.1">
    <property type="nucleotide sequence ID" value="XM_067860221.1"/>
</dbReference>
<dbReference type="Gene3D" id="3.40.50.300">
    <property type="entry name" value="P-loop containing nucleotide triphosphate hydrolases"/>
    <property type="match status" value="1"/>
</dbReference>
<dbReference type="InterPro" id="IPR027417">
    <property type="entry name" value="P-loop_NTPase"/>
</dbReference>
<feature type="region of interest" description="Disordered" evidence="6">
    <location>
        <begin position="809"/>
        <end position="835"/>
    </location>
</feature>
<feature type="domain" description="J" evidence="7">
    <location>
        <begin position="78"/>
        <end position="139"/>
    </location>
</feature>
<name>A0AAV4LW80_BABCB</name>
<dbReference type="InterPro" id="IPR002939">
    <property type="entry name" value="DnaJ_C"/>
</dbReference>
<proteinExistence type="predicted"/>
<dbReference type="CDD" id="cd10719">
    <property type="entry name" value="DnaJ_zf"/>
    <property type="match status" value="1"/>
</dbReference>
<gene>
    <name evidence="9" type="ORF">BcabD6B2_36880</name>
</gene>
<keyword evidence="10" id="KW-1185">Reference proteome</keyword>
<evidence type="ECO:0000259" key="8">
    <source>
        <dbReference type="PROSITE" id="PS51188"/>
    </source>
</evidence>
<dbReference type="InterPro" id="IPR001305">
    <property type="entry name" value="HSP_DnaJ_Cys-rich_dom"/>
</dbReference>
<feature type="zinc finger region" description="CR-type" evidence="5">
    <location>
        <begin position="234"/>
        <end position="316"/>
    </location>
</feature>
<sequence>MRDGTAFVSVPQSYATFLNACSRGLSSSAMYLEVHPSTPKTTAALIDEGPAVITHTRAFSLRPLMLHARSDQSEPDVDHYQVLSLPHDCSEEDIKRRHEELKESLKSLPSVDRRITKKIKEAYKVLSNPTSRAIYDEKLKRTEAEDVLPDDGEDVSDEEYSGDDDVELFALPDSDDEIEVTIQEPPNKKRSGLTGFLGNLFGFNNEPGLKERTRPRSNDISTTANTELRHLIFGGTVKVSVEKFGDCPACNSSKRVQREYINTCAKCQGRGMISKSQRTPFGYISTSRSCMSCNGRGVSRVQDCSNCNNTGRVQLQSEVEFEVPAGARAGSVFKVKGRGHSGGYFSRPGDLFVKVETDENGHEFIDGDKVYTTANVDYVLAILGGTNYGFCGPAGCDASLLYLIGVECMNCAEGRCTFSASGRTLFRRDSRRFCFASCQVLTPERCQAEFSAKGALCITGPCSSKKTLILLHALADVLSSYGMRERAVFLDFDLSFDFAAFKKLIRSKITEHGLTGPALEAETEAALKRLVYIPVYELRDVPALFVALDFYFQCQDVKVVVLDSLLTKPGNVEDELVENFVRLLQSLHKKHGLMLLYTKREGSGFTVPFHVTTFNRDGPLSEAAGSYREGKERLANGDLVADTLSFGLPVDWVPFDEDATQQTADRAPSPLAAVRHKRMIMTAESFELLPVQTVDRACDGKASDEMVHKRPDVTVCLLPCRQASSDPQGYLGCVYKTNAPHLYHDSNLQWKCARQQWKHFNRVHRILAMSSAIEQSEGENCPDSAEICSDFDDIRTQDLEASEKLMTEPAVSEMGGSAITAERPHPRSRSKLSNNPSIDIETLQNLKFGLFKISGDNSLRSQVFELDR</sequence>
<evidence type="ECO:0000313" key="9">
    <source>
        <dbReference type="EMBL" id="GIX64253.1"/>
    </source>
</evidence>
<dbReference type="Gene3D" id="2.10.230.10">
    <property type="entry name" value="Heat shock protein DnaJ, cysteine-rich domain"/>
    <property type="match status" value="1"/>
</dbReference>
<dbReference type="CDD" id="cd06257">
    <property type="entry name" value="DnaJ"/>
    <property type="match status" value="1"/>
</dbReference>
<dbReference type="InterPro" id="IPR001623">
    <property type="entry name" value="DnaJ_domain"/>
</dbReference>
<evidence type="ECO:0000259" key="7">
    <source>
        <dbReference type="PROSITE" id="PS50076"/>
    </source>
</evidence>
<dbReference type="AlphaFoldDB" id="A0AAV4LW80"/>
<dbReference type="InterPro" id="IPR036410">
    <property type="entry name" value="HSP_DnaJ_Cys-rich_dom_sf"/>
</dbReference>
<protein>
    <submittedName>
        <fullName evidence="9">Molecular chaperone DnaJ</fullName>
    </submittedName>
</protein>
<comment type="caution">
    <text evidence="9">The sequence shown here is derived from an EMBL/GenBank/DDBJ whole genome shotgun (WGS) entry which is preliminary data.</text>
</comment>
<evidence type="ECO:0000256" key="3">
    <source>
        <dbReference type="ARBA" id="ARBA00022771"/>
    </source>
</evidence>
<evidence type="ECO:0000256" key="5">
    <source>
        <dbReference type="PROSITE-ProRule" id="PRU00546"/>
    </source>
</evidence>
<dbReference type="SUPFAM" id="SSF52540">
    <property type="entry name" value="P-loop containing nucleoside triphosphate hydrolases"/>
    <property type="match status" value="1"/>
</dbReference>
<organism evidence="9 10">
    <name type="scientific">Babesia caballi</name>
    <dbReference type="NCBI Taxonomy" id="5871"/>
    <lineage>
        <taxon>Eukaryota</taxon>
        <taxon>Sar</taxon>
        <taxon>Alveolata</taxon>
        <taxon>Apicomplexa</taxon>
        <taxon>Aconoidasida</taxon>
        <taxon>Piroplasmida</taxon>
        <taxon>Babesiidae</taxon>
        <taxon>Babesia</taxon>
    </lineage>
</organism>
<reference evidence="9 10" key="1">
    <citation type="submission" date="2021-06" db="EMBL/GenBank/DDBJ databases">
        <title>Genome sequence of Babesia caballi.</title>
        <authorList>
            <person name="Yamagishi J."/>
            <person name="Kidaka T."/>
            <person name="Ochi A."/>
        </authorList>
    </citation>
    <scope>NUCLEOTIDE SEQUENCE [LARGE SCALE GENOMIC DNA]</scope>
    <source>
        <strain evidence="9">USDA-D6B2</strain>
    </source>
</reference>
<dbReference type="Gene3D" id="1.10.287.110">
    <property type="entry name" value="DnaJ domain"/>
    <property type="match status" value="1"/>
</dbReference>
<evidence type="ECO:0000256" key="1">
    <source>
        <dbReference type="ARBA" id="ARBA00022723"/>
    </source>
</evidence>
<dbReference type="Proteomes" id="UP001497744">
    <property type="component" value="Unassembled WGS sequence"/>
</dbReference>
<dbReference type="GO" id="GO:0042026">
    <property type="term" value="P:protein refolding"/>
    <property type="evidence" value="ECO:0007669"/>
    <property type="project" value="TreeGrafter"/>
</dbReference>
<evidence type="ECO:0000256" key="4">
    <source>
        <dbReference type="ARBA" id="ARBA00022833"/>
    </source>
</evidence>
<dbReference type="GO" id="GO:0031072">
    <property type="term" value="F:heat shock protein binding"/>
    <property type="evidence" value="ECO:0007669"/>
    <property type="project" value="InterPro"/>
</dbReference>
<accession>A0AAV4LW80</accession>
<dbReference type="Pfam" id="PF01556">
    <property type="entry name" value="DnaJ_C"/>
    <property type="match status" value="1"/>
</dbReference>
<dbReference type="PROSITE" id="PS51188">
    <property type="entry name" value="ZF_CR"/>
    <property type="match status" value="1"/>
</dbReference>
<feature type="domain" description="CR-type" evidence="8">
    <location>
        <begin position="234"/>
        <end position="316"/>
    </location>
</feature>
<keyword evidence="4 5" id="KW-0862">Zinc</keyword>
<dbReference type="Pfam" id="PF00226">
    <property type="entry name" value="DnaJ"/>
    <property type="match status" value="1"/>
</dbReference>
<evidence type="ECO:0000256" key="6">
    <source>
        <dbReference type="SAM" id="MobiDB-lite"/>
    </source>
</evidence>
<dbReference type="Pfam" id="PF00684">
    <property type="entry name" value="DnaJ_CXXCXGXG"/>
    <property type="match status" value="1"/>
</dbReference>
<keyword evidence="3 5" id="KW-0863">Zinc-finger</keyword>
<dbReference type="EMBL" id="BPLF01000003">
    <property type="protein sequence ID" value="GIX64253.1"/>
    <property type="molecule type" value="Genomic_DNA"/>
</dbReference>
<evidence type="ECO:0000313" key="10">
    <source>
        <dbReference type="Proteomes" id="UP001497744"/>
    </source>
</evidence>
<evidence type="ECO:0000256" key="2">
    <source>
        <dbReference type="ARBA" id="ARBA00022737"/>
    </source>
</evidence>
<dbReference type="SUPFAM" id="SSF49493">
    <property type="entry name" value="HSP40/DnaJ peptide-binding domain"/>
    <property type="match status" value="1"/>
</dbReference>
<dbReference type="GO" id="GO:0051082">
    <property type="term" value="F:unfolded protein binding"/>
    <property type="evidence" value="ECO:0007669"/>
    <property type="project" value="InterPro"/>
</dbReference>
<dbReference type="SUPFAM" id="SSF46565">
    <property type="entry name" value="Chaperone J-domain"/>
    <property type="match status" value="1"/>
</dbReference>
<dbReference type="GO" id="GO:0005737">
    <property type="term" value="C:cytoplasm"/>
    <property type="evidence" value="ECO:0007669"/>
    <property type="project" value="TreeGrafter"/>
</dbReference>
<keyword evidence="1 5" id="KW-0479">Metal-binding</keyword>
<dbReference type="PROSITE" id="PS50076">
    <property type="entry name" value="DNAJ_2"/>
    <property type="match status" value="1"/>
</dbReference>
<dbReference type="GeneID" id="94195734"/>
<keyword evidence="2" id="KW-0677">Repeat</keyword>
<dbReference type="InterPro" id="IPR036869">
    <property type="entry name" value="J_dom_sf"/>
</dbReference>
<dbReference type="Gene3D" id="2.60.260.20">
    <property type="entry name" value="Urease metallochaperone UreE, N-terminal domain"/>
    <property type="match status" value="1"/>
</dbReference>
<dbReference type="SUPFAM" id="SSF57938">
    <property type="entry name" value="DnaJ/Hsp40 cysteine-rich domain"/>
    <property type="match status" value="1"/>
</dbReference>
<dbReference type="GO" id="GO:0008270">
    <property type="term" value="F:zinc ion binding"/>
    <property type="evidence" value="ECO:0007669"/>
    <property type="project" value="UniProtKB-KW"/>
</dbReference>
<dbReference type="SMART" id="SM00271">
    <property type="entry name" value="DnaJ"/>
    <property type="match status" value="1"/>
</dbReference>
<dbReference type="PANTHER" id="PTHR43096:SF10">
    <property type="entry name" value="CHAPERONE PROTEIN DNAJ A6, CHLOROPLASTIC"/>
    <property type="match status" value="1"/>
</dbReference>